<proteinExistence type="predicted"/>
<feature type="compositionally biased region" description="Basic and acidic residues" evidence="1">
    <location>
        <begin position="51"/>
        <end position="62"/>
    </location>
</feature>
<evidence type="ECO:0000313" key="2">
    <source>
        <dbReference type="EMBL" id="KAK2118020.1"/>
    </source>
</evidence>
<reference evidence="2 3" key="1">
    <citation type="submission" date="2023-05" db="EMBL/GenBank/DDBJ databases">
        <title>B98-5 Cell Line De Novo Hybrid Assembly: An Optical Mapping Approach.</title>
        <authorList>
            <person name="Kananen K."/>
            <person name="Auerbach J.A."/>
            <person name="Kautto E."/>
            <person name="Blachly J.S."/>
        </authorList>
    </citation>
    <scope>NUCLEOTIDE SEQUENCE [LARGE SCALE GENOMIC DNA]</scope>
    <source>
        <strain evidence="2">B95-8</strain>
        <tissue evidence="2">Cell line</tissue>
    </source>
</reference>
<dbReference type="EMBL" id="JASSZA010000002">
    <property type="protein sequence ID" value="KAK2118020.1"/>
    <property type="molecule type" value="Genomic_DNA"/>
</dbReference>
<sequence length="62" mass="6796">ADYEPFLLFSANLKRELAGEQPYRRALRESGLPGSQEPRTLCGGPRAGGHLGEEAGRDRQGR</sequence>
<feature type="non-terminal residue" evidence="2">
    <location>
        <position position="62"/>
    </location>
</feature>
<feature type="non-terminal residue" evidence="2">
    <location>
        <position position="1"/>
    </location>
</feature>
<accession>A0ABQ9W9B5</accession>
<evidence type="ECO:0000256" key="1">
    <source>
        <dbReference type="SAM" id="MobiDB-lite"/>
    </source>
</evidence>
<comment type="caution">
    <text evidence="2">The sequence shown here is derived from an EMBL/GenBank/DDBJ whole genome shotgun (WGS) entry which is preliminary data.</text>
</comment>
<protein>
    <submittedName>
        <fullName evidence="2">Uncharacterized protein</fullName>
    </submittedName>
</protein>
<organism evidence="2 3">
    <name type="scientific">Saguinus oedipus</name>
    <name type="common">Cotton-top tamarin</name>
    <name type="synonym">Oedipomidas oedipus</name>
    <dbReference type="NCBI Taxonomy" id="9490"/>
    <lineage>
        <taxon>Eukaryota</taxon>
        <taxon>Metazoa</taxon>
        <taxon>Chordata</taxon>
        <taxon>Craniata</taxon>
        <taxon>Vertebrata</taxon>
        <taxon>Euteleostomi</taxon>
        <taxon>Mammalia</taxon>
        <taxon>Eutheria</taxon>
        <taxon>Euarchontoglires</taxon>
        <taxon>Primates</taxon>
        <taxon>Haplorrhini</taxon>
        <taxon>Platyrrhini</taxon>
        <taxon>Cebidae</taxon>
        <taxon>Callitrichinae</taxon>
        <taxon>Saguinus</taxon>
    </lineage>
</organism>
<dbReference type="Proteomes" id="UP001266305">
    <property type="component" value="Unassembled WGS sequence"/>
</dbReference>
<feature type="region of interest" description="Disordered" evidence="1">
    <location>
        <begin position="24"/>
        <end position="62"/>
    </location>
</feature>
<evidence type="ECO:0000313" key="3">
    <source>
        <dbReference type="Proteomes" id="UP001266305"/>
    </source>
</evidence>
<name>A0ABQ9W9B5_SAGOE</name>
<keyword evidence="3" id="KW-1185">Reference proteome</keyword>
<gene>
    <name evidence="2" type="ORF">P7K49_004907</name>
</gene>